<feature type="domain" description="D-isomer specific 2-hydroxyacid dehydrogenase catalytic" evidence="5">
    <location>
        <begin position="59"/>
        <end position="322"/>
    </location>
</feature>
<dbReference type="InterPro" id="IPR036291">
    <property type="entry name" value="NAD(P)-bd_dom_sf"/>
</dbReference>
<evidence type="ECO:0000256" key="4">
    <source>
        <dbReference type="RuleBase" id="RU003719"/>
    </source>
</evidence>
<protein>
    <submittedName>
        <fullName evidence="7">NAD(P)-dependent oxidoreductase</fullName>
    </submittedName>
</protein>
<evidence type="ECO:0000259" key="5">
    <source>
        <dbReference type="Pfam" id="PF00389"/>
    </source>
</evidence>
<sequence length="338" mass="36974">MNGAVTFVMAPFDFKWKEENSIMPIAVMVQAMKPEQRQQLETQYPDWRFVDVADLQPEEFDQVEVMYGKHPLLKRLLARPTNHLRFLQVISAGVDSLPLATLQKQGVLVANTSGIHADAIGESALAAMLTVVRGYHAALINQRTQRAWTLPMTTSTLTGQQLLIYGTGQLGQSLAAKATALGMRVVGVNTTGHPATAFPTTVAINATAAVLKTANFIVNALPLTPTTHHFFNQQWFRQLGARPMVINVGRGPAIVTADLVRALDTGLVSYAALDVTEPEPLPADHPLWQRDDVLITPHVSGQIAHFRVAVFSIFATNFAQYVQDGTLARNQVDLSKGY</sequence>
<dbReference type="PANTHER" id="PTHR43333:SF1">
    <property type="entry name" value="D-ISOMER SPECIFIC 2-HYDROXYACID DEHYDROGENASE NAD-BINDING DOMAIN-CONTAINING PROTEIN"/>
    <property type="match status" value="1"/>
</dbReference>
<gene>
    <name evidence="7" type="ORF">ACFFLI_11255</name>
</gene>
<evidence type="ECO:0000313" key="8">
    <source>
        <dbReference type="Proteomes" id="UP001589691"/>
    </source>
</evidence>
<dbReference type="Proteomes" id="UP001589691">
    <property type="component" value="Unassembled WGS sequence"/>
</dbReference>
<dbReference type="InterPro" id="IPR006140">
    <property type="entry name" value="D-isomer_DH_NAD-bd"/>
</dbReference>
<comment type="caution">
    <text evidence="7">The sequence shown here is derived from an EMBL/GenBank/DDBJ whole genome shotgun (WGS) entry which is preliminary data.</text>
</comment>
<proteinExistence type="inferred from homology"/>
<dbReference type="InterPro" id="IPR006139">
    <property type="entry name" value="D-isomer_2_OHA_DH_cat_dom"/>
</dbReference>
<name>A0ABV5WY59_9LACO</name>
<dbReference type="Pfam" id="PF00389">
    <property type="entry name" value="2-Hacid_dh"/>
    <property type="match status" value="1"/>
</dbReference>
<dbReference type="EMBL" id="JBHLZY010000025">
    <property type="protein sequence ID" value="MFB9770441.1"/>
    <property type="molecule type" value="Genomic_DNA"/>
</dbReference>
<accession>A0ABV5WY59</accession>
<dbReference type="SUPFAM" id="SSF52283">
    <property type="entry name" value="Formate/glycerate dehydrogenase catalytic domain-like"/>
    <property type="match status" value="1"/>
</dbReference>
<comment type="similarity">
    <text evidence="1 4">Belongs to the D-isomer specific 2-hydroxyacid dehydrogenase family.</text>
</comment>
<dbReference type="SUPFAM" id="SSF51735">
    <property type="entry name" value="NAD(P)-binding Rossmann-fold domains"/>
    <property type="match status" value="1"/>
</dbReference>
<organism evidence="7 8">
    <name type="scientific">Lactiplantibacillus modestisalitolerans</name>
    <dbReference type="NCBI Taxonomy" id="1457219"/>
    <lineage>
        <taxon>Bacteria</taxon>
        <taxon>Bacillati</taxon>
        <taxon>Bacillota</taxon>
        <taxon>Bacilli</taxon>
        <taxon>Lactobacillales</taxon>
        <taxon>Lactobacillaceae</taxon>
        <taxon>Lactiplantibacillus</taxon>
    </lineage>
</organism>
<feature type="domain" description="D-isomer specific 2-hydroxyacid dehydrogenase NAD-binding" evidence="6">
    <location>
        <begin position="125"/>
        <end position="300"/>
    </location>
</feature>
<dbReference type="Pfam" id="PF02826">
    <property type="entry name" value="2-Hacid_dh_C"/>
    <property type="match status" value="1"/>
</dbReference>
<dbReference type="PANTHER" id="PTHR43333">
    <property type="entry name" value="2-HACID_DH_C DOMAIN-CONTAINING PROTEIN"/>
    <property type="match status" value="1"/>
</dbReference>
<evidence type="ECO:0000256" key="3">
    <source>
        <dbReference type="ARBA" id="ARBA00023027"/>
    </source>
</evidence>
<evidence type="ECO:0000313" key="7">
    <source>
        <dbReference type="EMBL" id="MFB9770441.1"/>
    </source>
</evidence>
<evidence type="ECO:0000256" key="1">
    <source>
        <dbReference type="ARBA" id="ARBA00005854"/>
    </source>
</evidence>
<keyword evidence="2 4" id="KW-0560">Oxidoreductase</keyword>
<evidence type="ECO:0000256" key="2">
    <source>
        <dbReference type="ARBA" id="ARBA00023002"/>
    </source>
</evidence>
<evidence type="ECO:0000259" key="6">
    <source>
        <dbReference type="Pfam" id="PF02826"/>
    </source>
</evidence>
<keyword evidence="8" id="KW-1185">Reference proteome</keyword>
<reference evidence="7 8" key="1">
    <citation type="submission" date="2024-09" db="EMBL/GenBank/DDBJ databases">
        <authorList>
            <person name="Sun Q."/>
            <person name="Mori K."/>
        </authorList>
    </citation>
    <scope>NUCLEOTIDE SEQUENCE [LARGE SCALE GENOMIC DNA]</scope>
    <source>
        <strain evidence="7 8">TBRC 4576</strain>
    </source>
</reference>
<keyword evidence="3" id="KW-0520">NAD</keyword>
<dbReference type="Gene3D" id="3.40.50.720">
    <property type="entry name" value="NAD(P)-binding Rossmann-like Domain"/>
    <property type="match status" value="2"/>
</dbReference>